<dbReference type="EMBL" id="CP155573">
    <property type="protein sequence ID" value="XFO67863.1"/>
    <property type="molecule type" value="Genomic_DNA"/>
</dbReference>
<evidence type="ECO:0000256" key="4">
    <source>
        <dbReference type="ARBA" id="ARBA00022807"/>
    </source>
</evidence>
<accession>A0ABZ3IR21</accession>
<sequence length="284" mass="31422">MVLQVIRKLMIILVLLAIVCSAAAPPAAAFRLTVANRYDQSKTFSVLYYDEIVDKWLCVGWYSVPANGWKEYSFANSKDLPYAYAFSTGWHGGDRSENIQMIVTPSKFRYYQDEPFPEGADAKLVTFGKFDIHGGSAQLVFGGDRKTEPVKAAPAGLGDKIVDIAMQMKGKPYVWGGSTPETGFDCSGLTYYVLGQLGINIERTADLQYHRQESISFRDLLPGDLVFFAWHGAEPEHVGIYIGNGKYIDAQNTSGAGPGATGVVTVSSFDNWNKKYFMGGRRFR</sequence>
<dbReference type="RefSeq" id="WP_094602789.1">
    <property type="nucleotide sequence ID" value="NZ_CP155573.1"/>
</dbReference>
<dbReference type="SUPFAM" id="SSF54001">
    <property type="entry name" value="Cysteine proteinases"/>
    <property type="match status" value="1"/>
</dbReference>
<protein>
    <recommendedName>
        <fullName evidence="6">NlpC/P60 domain-containing protein</fullName>
    </recommendedName>
</protein>
<dbReference type="PANTHER" id="PTHR47053">
    <property type="entry name" value="MUREIN DD-ENDOPEPTIDASE MEPH-RELATED"/>
    <property type="match status" value="1"/>
</dbReference>
<feature type="domain" description="NlpC/P60" evidence="6">
    <location>
        <begin position="155"/>
        <end position="284"/>
    </location>
</feature>
<evidence type="ECO:0000259" key="6">
    <source>
        <dbReference type="PROSITE" id="PS51935"/>
    </source>
</evidence>
<keyword evidence="4" id="KW-0788">Thiol protease</keyword>
<evidence type="ECO:0000256" key="3">
    <source>
        <dbReference type="ARBA" id="ARBA00022801"/>
    </source>
</evidence>
<dbReference type="Gene3D" id="3.90.1720.10">
    <property type="entry name" value="endopeptidase domain like (from Nostoc punctiforme)"/>
    <property type="match status" value="1"/>
</dbReference>
<gene>
    <name evidence="7" type="ORF">SPSIL_040820</name>
</gene>
<evidence type="ECO:0000313" key="7">
    <source>
        <dbReference type="EMBL" id="XFO67863.1"/>
    </source>
</evidence>
<evidence type="ECO:0000256" key="2">
    <source>
        <dbReference type="ARBA" id="ARBA00022670"/>
    </source>
</evidence>
<dbReference type="PROSITE" id="PS51935">
    <property type="entry name" value="NLPC_P60"/>
    <property type="match status" value="1"/>
</dbReference>
<dbReference type="InterPro" id="IPR038765">
    <property type="entry name" value="Papain-like_cys_pep_sf"/>
</dbReference>
<name>A0ABZ3IR21_9FIRM</name>
<feature type="chain" id="PRO_5046096236" description="NlpC/P60 domain-containing protein" evidence="5">
    <location>
        <begin position="24"/>
        <end position="284"/>
    </location>
</feature>
<organism evidence="7 8">
    <name type="scientific">Sporomusa silvacetica DSM 10669</name>
    <dbReference type="NCBI Taxonomy" id="1123289"/>
    <lineage>
        <taxon>Bacteria</taxon>
        <taxon>Bacillati</taxon>
        <taxon>Bacillota</taxon>
        <taxon>Negativicutes</taxon>
        <taxon>Selenomonadales</taxon>
        <taxon>Sporomusaceae</taxon>
        <taxon>Sporomusa</taxon>
    </lineage>
</organism>
<proteinExistence type="inferred from homology"/>
<keyword evidence="2" id="KW-0645">Protease</keyword>
<dbReference type="InterPro" id="IPR000064">
    <property type="entry name" value="NLP_P60_dom"/>
</dbReference>
<dbReference type="Proteomes" id="UP000216752">
    <property type="component" value="Chromosome"/>
</dbReference>
<reference evidence="7" key="1">
    <citation type="submission" date="2024-05" db="EMBL/GenBank/DDBJ databases">
        <title>Isolation and characterization of Sporomusa carbonis sp. nov., a carboxydotrophic hydrogenogen in the genus of Sporomusa isolated from a charcoal burning pile.</title>
        <authorList>
            <person name="Boeer T."/>
            <person name="Rosenbaum F."/>
            <person name="Eysell L."/>
            <person name="Mueller V."/>
            <person name="Daniel R."/>
            <person name="Poehlein A."/>
        </authorList>
    </citation>
    <scope>NUCLEOTIDE SEQUENCE [LARGE SCALE GENOMIC DNA]</scope>
    <source>
        <strain evidence="7">DSM 10669</strain>
    </source>
</reference>
<comment type="similarity">
    <text evidence="1">Belongs to the peptidase C40 family.</text>
</comment>
<dbReference type="PANTHER" id="PTHR47053:SF1">
    <property type="entry name" value="MUREIN DD-ENDOPEPTIDASE MEPH-RELATED"/>
    <property type="match status" value="1"/>
</dbReference>
<evidence type="ECO:0000313" key="8">
    <source>
        <dbReference type="Proteomes" id="UP000216752"/>
    </source>
</evidence>
<evidence type="ECO:0000256" key="1">
    <source>
        <dbReference type="ARBA" id="ARBA00007074"/>
    </source>
</evidence>
<evidence type="ECO:0000256" key="5">
    <source>
        <dbReference type="SAM" id="SignalP"/>
    </source>
</evidence>
<dbReference type="InterPro" id="IPR051202">
    <property type="entry name" value="Peptidase_C40"/>
</dbReference>
<feature type="signal peptide" evidence="5">
    <location>
        <begin position="1"/>
        <end position="23"/>
    </location>
</feature>
<keyword evidence="8" id="KW-1185">Reference proteome</keyword>
<keyword evidence="5" id="KW-0732">Signal</keyword>
<keyword evidence="3" id="KW-0378">Hydrolase</keyword>
<dbReference type="Pfam" id="PF00877">
    <property type="entry name" value="NLPC_P60"/>
    <property type="match status" value="1"/>
</dbReference>